<feature type="transmembrane region" description="Helical" evidence="5">
    <location>
        <begin position="7"/>
        <end position="29"/>
    </location>
</feature>
<dbReference type="EMBL" id="MLQQ01000013">
    <property type="protein sequence ID" value="OIJ13796.1"/>
    <property type="molecule type" value="Genomic_DNA"/>
</dbReference>
<feature type="transmembrane region" description="Helical" evidence="5">
    <location>
        <begin position="41"/>
        <end position="62"/>
    </location>
</feature>
<accession>A0A1S2LN68</accession>
<name>A0A1S2LN68_9BACI</name>
<evidence type="ECO:0000313" key="6">
    <source>
        <dbReference type="EMBL" id="OIJ13796.1"/>
    </source>
</evidence>
<feature type="transmembrane region" description="Helical" evidence="5">
    <location>
        <begin position="69"/>
        <end position="93"/>
    </location>
</feature>
<dbReference type="PANTHER" id="PTHR10361:SF28">
    <property type="entry name" value="P3 PROTEIN-RELATED"/>
    <property type="match status" value="1"/>
</dbReference>
<dbReference type="Pfam" id="PF01758">
    <property type="entry name" value="SBF"/>
    <property type="match status" value="1"/>
</dbReference>
<keyword evidence="2 5" id="KW-0812">Transmembrane</keyword>
<dbReference type="OrthoDB" id="2800416at2"/>
<feature type="transmembrane region" description="Helical" evidence="5">
    <location>
        <begin position="284"/>
        <end position="307"/>
    </location>
</feature>
<dbReference type="Gene3D" id="1.20.1530.20">
    <property type="match status" value="1"/>
</dbReference>
<keyword evidence="4 5" id="KW-0472">Membrane</keyword>
<dbReference type="InterPro" id="IPR038770">
    <property type="entry name" value="Na+/solute_symporter_sf"/>
</dbReference>
<keyword evidence="7" id="KW-1185">Reference proteome</keyword>
<dbReference type="AlphaFoldDB" id="A0A1S2LN68"/>
<gene>
    <name evidence="6" type="ORF">BKP35_08430</name>
</gene>
<feature type="transmembrane region" description="Helical" evidence="5">
    <location>
        <begin position="192"/>
        <end position="213"/>
    </location>
</feature>
<dbReference type="GO" id="GO:0016020">
    <property type="term" value="C:membrane"/>
    <property type="evidence" value="ECO:0007669"/>
    <property type="project" value="UniProtKB-SubCell"/>
</dbReference>
<evidence type="ECO:0000256" key="4">
    <source>
        <dbReference type="ARBA" id="ARBA00023136"/>
    </source>
</evidence>
<feature type="transmembrane region" description="Helical" evidence="5">
    <location>
        <begin position="260"/>
        <end position="278"/>
    </location>
</feature>
<reference evidence="6 7" key="1">
    <citation type="submission" date="2016-10" db="EMBL/GenBank/DDBJ databases">
        <title>Draft genome sequences of four alkaliphilic bacteria belonging to the Anaerobacillus genus.</title>
        <authorList>
            <person name="Bassil N.M."/>
            <person name="Lloyd J.R."/>
        </authorList>
    </citation>
    <scope>NUCLEOTIDE SEQUENCE [LARGE SCALE GENOMIC DNA]</scope>
    <source>
        <strain evidence="6 7">DSM 15340</strain>
    </source>
</reference>
<feature type="transmembrane region" description="Helical" evidence="5">
    <location>
        <begin position="99"/>
        <end position="118"/>
    </location>
</feature>
<protein>
    <submittedName>
        <fullName evidence="6">Bile acid transporter</fullName>
    </submittedName>
</protein>
<proteinExistence type="predicted"/>
<feature type="transmembrane region" description="Helical" evidence="5">
    <location>
        <begin position="225"/>
        <end position="248"/>
    </location>
</feature>
<organism evidence="6 7">
    <name type="scientific">Anaerobacillus arseniciselenatis</name>
    <dbReference type="NCBI Taxonomy" id="85682"/>
    <lineage>
        <taxon>Bacteria</taxon>
        <taxon>Bacillati</taxon>
        <taxon>Bacillota</taxon>
        <taxon>Bacilli</taxon>
        <taxon>Bacillales</taxon>
        <taxon>Bacillaceae</taxon>
        <taxon>Anaerobacillus</taxon>
    </lineage>
</organism>
<keyword evidence="3 5" id="KW-1133">Transmembrane helix</keyword>
<evidence type="ECO:0000256" key="3">
    <source>
        <dbReference type="ARBA" id="ARBA00022989"/>
    </source>
</evidence>
<evidence type="ECO:0000256" key="5">
    <source>
        <dbReference type="SAM" id="Phobius"/>
    </source>
</evidence>
<dbReference type="Proteomes" id="UP000180098">
    <property type="component" value="Unassembled WGS sequence"/>
</dbReference>
<evidence type="ECO:0000256" key="1">
    <source>
        <dbReference type="ARBA" id="ARBA00004141"/>
    </source>
</evidence>
<dbReference type="RefSeq" id="WP_071312906.1">
    <property type="nucleotide sequence ID" value="NZ_MLQQ01000013.1"/>
</dbReference>
<evidence type="ECO:0000313" key="7">
    <source>
        <dbReference type="Proteomes" id="UP000180098"/>
    </source>
</evidence>
<dbReference type="InterPro" id="IPR002657">
    <property type="entry name" value="BilAc:Na_symport/Acr3"/>
</dbReference>
<comment type="subcellular location">
    <subcellularLocation>
        <location evidence="1">Membrane</location>
        <topology evidence="1">Multi-pass membrane protein</topology>
    </subcellularLocation>
</comment>
<dbReference type="InterPro" id="IPR004710">
    <property type="entry name" value="Bilac:Na_transpt"/>
</dbReference>
<feature type="transmembrane region" description="Helical" evidence="5">
    <location>
        <begin position="155"/>
        <end position="180"/>
    </location>
</feature>
<sequence>MKALKIINYLITKFMPLWIISFAIIAYFFPSLFFVLEKWPGPALAFIIFIMGLSLPANQFIAFLKKPKLAFLGIFLKWVMTVSISMVLALVFFRTSPEIATGIILSGAVPGGTSANLYTFMANGATVLSISMSIIDTIIGPFLTPMVVKAFAGQLIYIAFWPFFLKMVYIIFIPISIGLFSQWKWGKSVENIKPFVTPFSAIALFIIVLATVSSAQDAISVNLPLMPLLIFVVFLQVLFSMIAGYYVAKLFRFREGECRAMLFQTGICNTALAALLAMEYISPLAAIPAVIAVVINLTLGATMAVVFHRIDLKEKTSKTDVA</sequence>
<feature type="transmembrane region" description="Helical" evidence="5">
    <location>
        <begin position="125"/>
        <end position="143"/>
    </location>
</feature>
<dbReference type="PANTHER" id="PTHR10361">
    <property type="entry name" value="SODIUM-BILE ACID COTRANSPORTER"/>
    <property type="match status" value="1"/>
</dbReference>
<evidence type="ECO:0000256" key="2">
    <source>
        <dbReference type="ARBA" id="ARBA00022692"/>
    </source>
</evidence>
<comment type="caution">
    <text evidence="6">The sequence shown here is derived from an EMBL/GenBank/DDBJ whole genome shotgun (WGS) entry which is preliminary data.</text>
</comment>